<proteinExistence type="predicted"/>
<evidence type="ECO:0000313" key="2">
    <source>
        <dbReference type="EnsemblMetazoa" id="XP_029347893.1"/>
    </source>
</evidence>
<reference evidence="2" key="2">
    <citation type="submission" date="2022-06" db="UniProtKB">
        <authorList>
            <consortium name="EnsemblMetazoa"/>
        </authorList>
    </citation>
    <scope>IDENTIFICATION</scope>
</reference>
<name>A0A8R2JUU1_ACYPI</name>
<dbReference type="Proteomes" id="UP000007819">
    <property type="component" value="Unassembled WGS sequence"/>
</dbReference>
<feature type="signal peptide" evidence="1">
    <location>
        <begin position="1"/>
        <end position="23"/>
    </location>
</feature>
<protein>
    <submittedName>
        <fullName evidence="2">Uncharacterized protein</fullName>
    </submittedName>
</protein>
<feature type="chain" id="PRO_5035890447" evidence="1">
    <location>
        <begin position="24"/>
        <end position="90"/>
    </location>
</feature>
<keyword evidence="1" id="KW-0732">Signal</keyword>
<sequence length="90" mass="10430">MFKNINNILCIFLMLNLIGYIYAGSQDTCKGQLGHAGFIVHDDNGKKKNGDKSFINTQIKTWNHLKNFIVQFKKKNKKMPMEYCESLDNK</sequence>
<accession>A0A8R2JUU1</accession>
<dbReference type="AlphaFoldDB" id="A0A8R2JUU1"/>
<evidence type="ECO:0000313" key="3">
    <source>
        <dbReference type="Proteomes" id="UP000007819"/>
    </source>
</evidence>
<dbReference type="EnsemblMetazoa" id="XM_029492033.1">
    <property type="protein sequence ID" value="XP_029347893.1"/>
    <property type="gene ID" value="LOC107883948"/>
</dbReference>
<organism evidence="2 3">
    <name type="scientific">Acyrthosiphon pisum</name>
    <name type="common">Pea aphid</name>
    <dbReference type="NCBI Taxonomy" id="7029"/>
    <lineage>
        <taxon>Eukaryota</taxon>
        <taxon>Metazoa</taxon>
        <taxon>Ecdysozoa</taxon>
        <taxon>Arthropoda</taxon>
        <taxon>Hexapoda</taxon>
        <taxon>Insecta</taxon>
        <taxon>Pterygota</taxon>
        <taxon>Neoptera</taxon>
        <taxon>Paraneoptera</taxon>
        <taxon>Hemiptera</taxon>
        <taxon>Sternorrhyncha</taxon>
        <taxon>Aphidomorpha</taxon>
        <taxon>Aphidoidea</taxon>
        <taxon>Aphididae</taxon>
        <taxon>Macrosiphini</taxon>
        <taxon>Acyrthosiphon</taxon>
    </lineage>
</organism>
<keyword evidence="3" id="KW-1185">Reference proteome</keyword>
<dbReference type="GeneID" id="107883948"/>
<dbReference type="RefSeq" id="XP_029347893.1">
    <property type="nucleotide sequence ID" value="XM_029492033.1"/>
</dbReference>
<evidence type="ECO:0000256" key="1">
    <source>
        <dbReference type="SAM" id="SignalP"/>
    </source>
</evidence>
<reference evidence="3" key="1">
    <citation type="submission" date="2010-06" db="EMBL/GenBank/DDBJ databases">
        <authorList>
            <person name="Jiang H."/>
            <person name="Abraham K."/>
            <person name="Ali S."/>
            <person name="Alsbrooks S.L."/>
            <person name="Anim B.N."/>
            <person name="Anosike U.S."/>
            <person name="Attaway T."/>
            <person name="Bandaranaike D.P."/>
            <person name="Battles P.K."/>
            <person name="Bell S.N."/>
            <person name="Bell A.V."/>
            <person name="Beltran B."/>
            <person name="Bickham C."/>
            <person name="Bustamante Y."/>
            <person name="Caleb T."/>
            <person name="Canada A."/>
            <person name="Cardenas V."/>
            <person name="Carter K."/>
            <person name="Chacko J."/>
            <person name="Chandrabose M.N."/>
            <person name="Chavez D."/>
            <person name="Chavez A."/>
            <person name="Chen L."/>
            <person name="Chu H.-S."/>
            <person name="Claassen K.J."/>
            <person name="Cockrell R."/>
            <person name="Collins M."/>
            <person name="Cooper J.A."/>
            <person name="Cree A."/>
            <person name="Curry S.M."/>
            <person name="Da Y."/>
            <person name="Dao M.D."/>
            <person name="Das B."/>
            <person name="Davila M.-L."/>
            <person name="Davy-Carroll L."/>
            <person name="Denson S."/>
            <person name="Dinh H."/>
            <person name="Ebong V.E."/>
            <person name="Edwards J.R."/>
            <person name="Egan A."/>
            <person name="El-Daye J."/>
            <person name="Escobedo L."/>
            <person name="Fernandez S."/>
            <person name="Fernando P.R."/>
            <person name="Flagg N."/>
            <person name="Forbes L.D."/>
            <person name="Fowler R.G."/>
            <person name="Fu Q."/>
            <person name="Gabisi R.A."/>
            <person name="Ganer J."/>
            <person name="Garbino Pronczuk A."/>
            <person name="Garcia R.M."/>
            <person name="Garner T."/>
            <person name="Garrett T.E."/>
            <person name="Gonzalez D.A."/>
            <person name="Hamid H."/>
            <person name="Hawkins E.S."/>
            <person name="Hirani K."/>
            <person name="Hogues M.E."/>
            <person name="Hollins B."/>
            <person name="Hsiao C.-H."/>
            <person name="Jabil R."/>
            <person name="James M.L."/>
            <person name="Jhangiani S.N."/>
            <person name="Johnson B."/>
            <person name="Johnson Q."/>
            <person name="Joshi V."/>
            <person name="Kalu J.B."/>
            <person name="Kam C."/>
            <person name="Kashfia A."/>
            <person name="Keebler J."/>
            <person name="Kisamo H."/>
            <person name="Kovar C.L."/>
            <person name="Lago L.A."/>
            <person name="Lai C.-Y."/>
            <person name="Laidlaw J."/>
            <person name="Lara F."/>
            <person name="Le T.-K."/>
            <person name="Lee S.L."/>
            <person name="Legall F.H."/>
            <person name="Lemon S.J."/>
            <person name="Lewis L.R."/>
            <person name="Li B."/>
            <person name="Liu Y."/>
            <person name="Liu Y.-S."/>
            <person name="Lopez J."/>
            <person name="Lozado R.J."/>
            <person name="Lu J."/>
            <person name="Madu R.C."/>
            <person name="Maheshwari M."/>
            <person name="Maheshwari R."/>
            <person name="Malloy K."/>
            <person name="Martinez E."/>
            <person name="Mathew T."/>
            <person name="Mercado I.C."/>
            <person name="Mercado C."/>
            <person name="Meyer B."/>
            <person name="Montgomery K."/>
            <person name="Morgan M.B."/>
            <person name="Munidasa M."/>
            <person name="Nazareth L.V."/>
            <person name="Nelson J."/>
            <person name="Ng B.M."/>
            <person name="Nguyen N.B."/>
            <person name="Nguyen P.Q."/>
            <person name="Nguyen T."/>
            <person name="Obregon M."/>
            <person name="Okwuonu G.O."/>
            <person name="Onwere C.G."/>
            <person name="Orozco G."/>
            <person name="Parra A."/>
            <person name="Patel S."/>
            <person name="Patil S."/>
            <person name="Perez A."/>
            <person name="Perez Y."/>
            <person name="Pham C."/>
            <person name="Primus E.L."/>
            <person name="Pu L.-L."/>
            <person name="Puazo M."/>
            <person name="Qin X."/>
            <person name="Quiroz J.B."/>
            <person name="Reese J."/>
            <person name="Richards S."/>
            <person name="Rives C.M."/>
            <person name="Robberts R."/>
            <person name="Ruiz S.J."/>
            <person name="Ruiz M.J."/>
            <person name="Santibanez J."/>
            <person name="Schneider B.W."/>
            <person name="Sisson I."/>
            <person name="Smith M."/>
            <person name="Sodergren E."/>
            <person name="Song X.-Z."/>
            <person name="Song B.B."/>
            <person name="Summersgill H."/>
            <person name="Thelus R."/>
            <person name="Thornton R.D."/>
            <person name="Trejos Z.Y."/>
            <person name="Usmani K."/>
            <person name="Vattathil S."/>
            <person name="Villasana D."/>
            <person name="Walker D.L."/>
            <person name="Wang S."/>
            <person name="Wang K."/>
            <person name="White C.S."/>
            <person name="Williams A.C."/>
            <person name="Williamson J."/>
            <person name="Wilson K."/>
            <person name="Woghiren I.O."/>
            <person name="Woodworth J.R."/>
            <person name="Worley K.C."/>
            <person name="Wright R.A."/>
            <person name="Wu W."/>
            <person name="Young L."/>
            <person name="Zhang L."/>
            <person name="Zhang J."/>
            <person name="Zhu Y."/>
            <person name="Muzny D.M."/>
            <person name="Weinstock G."/>
            <person name="Gibbs R.A."/>
        </authorList>
    </citation>
    <scope>NUCLEOTIDE SEQUENCE [LARGE SCALE GENOMIC DNA]</scope>
    <source>
        <strain evidence="3">LSR1</strain>
    </source>
</reference>